<dbReference type="SUPFAM" id="SSF52540">
    <property type="entry name" value="P-loop containing nucleoside triphosphate hydrolases"/>
    <property type="match status" value="1"/>
</dbReference>
<dbReference type="Gene3D" id="3.40.50.300">
    <property type="entry name" value="P-loop containing nucleotide triphosphate hydrolases"/>
    <property type="match status" value="1"/>
</dbReference>
<organism evidence="1 2">
    <name type="scientific">Ruegeria faecimaris</name>
    <dbReference type="NCBI Taxonomy" id="686389"/>
    <lineage>
        <taxon>Bacteria</taxon>
        <taxon>Pseudomonadati</taxon>
        <taxon>Pseudomonadota</taxon>
        <taxon>Alphaproteobacteria</taxon>
        <taxon>Rhodobacterales</taxon>
        <taxon>Roseobacteraceae</taxon>
        <taxon>Ruegeria</taxon>
    </lineage>
</organism>
<dbReference type="OrthoDB" id="288532at2"/>
<dbReference type="InterPro" id="IPR005331">
    <property type="entry name" value="Sulfotransferase"/>
</dbReference>
<protein>
    <submittedName>
        <fullName evidence="1">Sulfotransferase family protein</fullName>
    </submittedName>
</protein>
<dbReference type="Proteomes" id="UP000319555">
    <property type="component" value="Unassembled WGS sequence"/>
</dbReference>
<dbReference type="InterPro" id="IPR027417">
    <property type="entry name" value="P-loop_NTPase"/>
</dbReference>
<gene>
    <name evidence="1" type="ORF">SAMN06265380_102156</name>
</gene>
<keyword evidence="2" id="KW-1185">Reference proteome</keyword>
<dbReference type="GO" id="GO:0016020">
    <property type="term" value="C:membrane"/>
    <property type="evidence" value="ECO:0007669"/>
    <property type="project" value="InterPro"/>
</dbReference>
<name>A0A521C5V2_9RHOB</name>
<reference evidence="1 2" key="1">
    <citation type="submission" date="2017-05" db="EMBL/GenBank/DDBJ databases">
        <authorList>
            <person name="Varghese N."/>
            <person name="Submissions S."/>
        </authorList>
    </citation>
    <scope>NUCLEOTIDE SEQUENCE [LARGE SCALE GENOMIC DNA]</scope>
    <source>
        <strain evidence="1 2">DSM 28009</strain>
    </source>
</reference>
<keyword evidence="1" id="KW-0808">Transferase</keyword>
<evidence type="ECO:0000313" key="2">
    <source>
        <dbReference type="Proteomes" id="UP000319555"/>
    </source>
</evidence>
<dbReference type="Pfam" id="PF03567">
    <property type="entry name" value="Sulfotransfer_2"/>
    <property type="match status" value="1"/>
</dbReference>
<dbReference type="EMBL" id="FXTE01000002">
    <property type="protein sequence ID" value="SMO54774.1"/>
    <property type="molecule type" value="Genomic_DNA"/>
</dbReference>
<dbReference type="RefSeq" id="WP_142635468.1">
    <property type="nucleotide sequence ID" value="NZ_FXTE01000002.1"/>
</dbReference>
<sequence length="232" mass="27058">MVLVCHEHKFIYLKTTKTAGTSTEIALQPLCEEPGLPRLENGQIRVSKYGIVGARGKTASLVRPKWQFWRKYAWRNHMPAKQVRANLGAKTFDSYTKIANVRNPFDRAVSDYHFRKHQQGLPSEDPQTEIAQFKEFIRSKAWGNNWEIVSINNKLIVDKFVRKENLQSDLKEIYRSFGLPEDSFELPHEKSMAERRKGIPVPDYFDADTIDIVRRRMTWVFEAGNYPEDPQN</sequence>
<evidence type="ECO:0000313" key="1">
    <source>
        <dbReference type="EMBL" id="SMO54774.1"/>
    </source>
</evidence>
<proteinExistence type="predicted"/>
<accession>A0A521C5V2</accession>
<dbReference type="GO" id="GO:0008146">
    <property type="term" value="F:sulfotransferase activity"/>
    <property type="evidence" value="ECO:0007669"/>
    <property type="project" value="InterPro"/>
</dbReference>
<dbReference type="AlphaFoldDB" id="A0A521C5V2"/>